<dbReference type="OrthoDB" id="47228at2759"/>
<accession>B7S476</accession>
<dbReference type="KEGG" id="pti:PHATRDRAFT_bd1390"/>
<reference evidence="4" key="2">
    <citation type="submission" date="2008-08" db="EMBL/GenBank/DDBJ databases">
        <authorList>
            <consortium name="Diatom Consortium"/>
            <person name="Grigoriev I."/>
            <person name="Grimwood J."/>
            <person name="Kuo A."/>
            <person name="Otillar R.P."/>
            <person name="Salamov A."/>
            <person name="Detter J.C."/>
            <person name="Lindquist E."/>
            <person name="Shapiro H."/>
            <person name="Lucas S."/>
            <person name="Glavina del Rio T."/>
            <person name="Pitluck S."/>
            <person name="Rokhsar D."/>
            <person name="Bowler C."/>
        </authorList>
    </citation>
    <scope>GENOME REANNOTATION</scope>
    <source>
        <strain evidence="4">CCAP 1055/1</strain>
    </source>
</reference>
<dbReference type="InterPro" id="IPR025197">
    <property type="entry name" value="DUF4116"/>
</dbReference>
<evidence type="ECO:0000256" key="1">
    <source>
        <dbReference type="SAM" id="MobiDB-lite"/>
    </source>
</evidence>
<dbReference type="EMBL" id="DS999284">
    <property type="protein sequence ID" value="EEC42587.1"/>
    <property type="molecule type" value="Genomic_DNA"/>
</dbReference>
<sequence>MSSDTESSSKSLCSEQDTPMDTLVAYGPSEGMPSRKKRKLYKELVLHILQNAPKLPSKSEFERQFPQSLRFDRDVVMAFCNRPDFPELYTERHLFVPTCLTQDKDIMLAYCSKIPRSLQECSEELCDDEDAVIAAISLNGLELQYASLRLQHTKEIACLACQVNALALGILPPGPTRDSIVSDRNFMLNLVRKNRGGRMMQFVPEPLNRDCELIMEALQNGMKLRSCPMDFQSDKAFLLKAFTKNSLLYLELNSKLWTDLDLAFAAVVSLNSRPLVLAKALERVPSLLLERDIVVTVVDRGDEELIRNYFSKPDFAAWLNDKDLMLRAVKQHPMLYDVVTEPLQYDEDIIVAAITPGTALTLIEKMSAEFLKQHVSIPVKALEVSRPAALRFLRRCIPEEVWRHRDMAIAWIRRGFPLLDHFEYLLKDENVSLEIAEHNWPEFFRVGVSFRSNREFMRRALDLDGRVLQWAAPAIQNDFEFLTRALASHPGALEPSKLCDRKLELNLYVKKKLDLHHVFLHDFLRGIAIATPHVAPLRRSHLSMLNIGVETSEAFKWLIAKYLGVPIGEELSLLRKALRHMEVAGKTSPGRGLHGRMSYRRQMLWRQVLGPDEFRQHIQLAAMNNRNIDFEEDIGIAL</sequence>
<evidence type="ECO:0000313" key="4">
    <source>
        <dbReference type="Proteomes" id="UP000000759"/>
    </source>
</evidence>
<protein>
    <recommendedName>
        <fullName evidence="2">DUF4116 domain-containing protein</fullName>
    </recommendedName>
</protein>
<feature type="compositionally biased region" description="Polar residues" evidence="1">
    <location>
        <begin position="1"/>
        <end position="19"/>
    </location>
</feature>
<dbReference type="InParanoid" id="B7S476"/>
<proteinExistence type="predicted"/>
<evidence type="ECO:0000313" key="3">
    <source>
        <dbReference type="EMBL" id="EEC42587.1"/>
    </source>
</evidence>
<dbReference type="PaxDb" id="2850-Phatrdraft1390"/>
<evidence type="ECO:0000259" key="2">
    <source>
        <dbReference type="Pfam" id="PF13475"/>
    </source>
</evidence>
<dbReference type="AlphaFoldDB" id="B7S476"/>
<dbReference type="Proteomes" id="UP000000759">
    <property type="component" value="Unassembled WGS sequence"/>
</dbReference>
<reference evidence="3 4" key="1">
    <citation type="journal article" date="2008" name="Nature">
        <title>The Phaeodactylum genome reveals the evolutionary history of diatom genomes.</title>
        <authorList>
            <person name="Bowler C."/>
            <person name="Allen A.E."/>
            <person name="Badger J.H."/>
            <person name="Grimwood J."/>
            <person name="Jabbari K."/>
            <person name="Kuo A."/>
            <person name="Maheswari U."/>
            <person name="Martens C."/>
            <person name="Maumus F."/>
            <person name="Otillar R.P."/>
            <person name="Rayko E."/>
            <person name="Salamov A."/>
            <person name="Vandepoele K."/>
            <person name="Beszteri B."/>
            <person name="Gruber A."/>
            <person name="Heijde M."/>
            <person name="Katinka M."/>
            <person name="Mock T."/>
            <person name="Valentin K."/>
            <person name="Verret F."/>
            <person name="Berges J.A."/>
            <person name="Brownlee C."/>
            <person name="Cadoret J.P."/>
            <person name="Chiovitti A."/>
            <person name="Choi C.J."/>
            <person name="Coesel S."/>
            <person name="De Martino A."/>
            <person name="Detter J.C."/>
            <person name="Durkin C."/>
            <person name="Falciatore A."/>
            <person name="Fournet J."/>
            <person name="Haruta M."/>
            <person name="Huysman M.J."/>
            <person name="Jenkins B.D."/>
            <person name="Jiroutova K."/>
            <person name="Jorgensen R.E."/>
            <person name="Joubert Y."/>
            <person name="Kaplan A."/>
            <person name="Kroger N."/>
            <person name="Kroth P.G."/>
            <person name="La Roche J."/>
            <person name="Lindquist E."/>
            <person name="Lommer M."/>
            <person name="Martin-Jezequel V."/>
            <person name="Lopez P.J."/>
            <person name="Lucas S."/>
            <person name="Mangogna M."/>
            <person name="McGinnis K."/>
            <person name="Medlin L.K."/>
            <person name="Montsant A."/>
            <person name="Oudot-Le Secq M.P."/>
            <person name="Napoli C."/>
            <person name="Obornik M."/>
            <person name="Parker M.S."/>
            <person name="Petit J.L."/>
            <person name="Porcel B.M."/>
            <person name="Poulsen N."/>
            <person name="Robison M."/>
            <person name="Rychlewski L."/>
            <person name="Rynearson T.A."/>
            <person name="Schmutz J."/>
            <person name="Shapiro H."/>
            <person name="Siaut M."/>
            <person name="Stanley M."/>
            <person name="Sussman M.R."/>
            <person name="Taylor A.R."/>
            <person name="Vardi A."/>
            <person name="von Dassow P."/>
            <person name="Vyverman W."/>
            <person name="Willis A."/>
            <person name="Wyrwicz L.S."/>
            <person name="Rokhsar D.S."/>
            <person name="Weissenbach J."/>
            <person name="Armbrust E.V."/>
            <person name="Green B.R."/>
            <person name="Van de Peer Y."/>
            <person name="Grigoriev I.V."/>
        </authorList>
    </citation>
    <scope>NUCLEOTIDE SEQUENCE [LARGE SCALE GENOMIC DNA]</scope>
    <source>
        <strain evidence="3 4">CCAP 1055/1</strain>
    </source>
</reference>
<feature type="domain" description="DUF4116" evidence="2">
    <location>
        <begin position="103"/>
        <end position="147"/>
    </location>
</feature>
<name>B7S476_PHATC</name>
<gene>
    <name evidence="3" type="ORF">PHATRDRAFT_bd1390</name>
</gene>
<keyword evidence="4" id="KW-1185">Reference proteome</keyword>
<dbReference type="RefSeq" id="XP_002176351.1">
    <property type="nucleotide sequence ID" value="XM_002176315.1"/>
</dbReference>
<dbReference type="Pfam" id="PF13475">
    <property type="entry name" value="DUF4116"/>
    <property type="match status" value="1"/>
</dbReference>
<organism evidence="3 4">
    <name type="scientific">Phaeodactylum tricornutum (strain CCAP 1055/1)</name>
    <dbReference type="NCBI Taxonomy" id="556484"/>
    <lineage>
        <taxon>Eukaryota</taxon>
        <taxon>Sar</taxon>
        <taxon>Stramenopiles</taxon>
        <taxon>Ochrophyta</taxon>
        <taxon>Bacillariophyta</taxon>
        <taxon>Bacillariophyceae</taxon>
        <taxon>Bacillariophycidae</taxon>
        <taxon>Naviculales</taxon>
        <taxon>Phaeodactylaceae</taxon>
        <taxon>Phaeodactylum</taxon>
    </lineage>
</organism>
<dbReference type="HOGENOM" id="CLU_027616_0_0_1"/>
<dbReference type="GeneID" id="7204899"/>
<feature type="region of interest" description="Disordered" evidence="1">
    <location>
        <begin position="1"/>
        <end position="31"/>
    </location>
</feature>